<dbReference type="GO" id="GO:0003743">
    <property type="term" value="F:translation initiation factor activity"/>
    <property type="evidence" value="ECO:0007669"/>
    <property type="project" value="UniProtKB-KW"/>
</dbReference>
<comment type="similarity">
    <text evidence="5">Belongs to the TAF13 family.</text>
</comment>
<keyword evidence="8" id="KW-0648">Protein biosynthesis</keyword>
<dbReference type="PANTHER" id="PTHR11380:SF5">
    <property type="entry name" value="TRANSCRIPTION INITIATION FACTOR TFIID SUBUNIT 13"/>
    <property type="match status" value="1"/>
</dbReference>
<evidence type="ECO:0000256" key="2">
    <source>
        <dbReference type="ARBA" id="ARBA00023015"/>
    </source>
</evidence>
<organism evidence="8 9">
    <name type="scientific">Hyaloscypha hepaticicola</name>
    <dbReference type="NCBI Taxonomy" id="2082293"/>
    <lineage>
        <taxon>Eukaryota</taxon>
        <taxon>Fungi</taxon>
        <taxon>Dikarya</taxon>
        <taxon>Ascomycota</taxon>
        <taxon>Pezizomycotina</taxon>
        <taxon>Leotiomycetes</taxon>
        <taxon>Helotiales</taxon>
        <taxon>Hyaloscyphaceae</taxon>
        <taxon>Hyaloscypha</taxon>
    </lineage>
</organism>
<keyword evidence="9" id="KW-1185">Reference proteome</keyword>
<evidence type="ECO:0000256" key="7">
    <source>
        <dbReference type="SAM" id="MobiDB-lite"/>
    </source>
</evidence>
<dbReference type="GO" id="GO:0005669">
    <property type="term" value="C:transcription factor TFIID complex"/>
    <property type="evidence" value="ECO:0007669"/>
    <property type="project" value="TreeGrafter"/>
</dbReference>
<dbReference type="GO" id="GO:0051123">
    <property type="term" value="P:RNA polymerase II preinitiation complex assembly"/>
    <property type="evidence" value="ECO:0007669"/>
    <property type="project" value="TreeGrafter"/>
</dbReference>
<dbReference type="EMBL" id="KZ613466">
    <property type="protein sequence ID" value="PMD27273.1"/>
    <property type="molecule type" value="Genomic_DNA"/>
</dbReference>
<accession>A0A2J6QLW2</accession>
<dbReference type="SUPFAM" id="SSF47113">
    <property type="entry name" value="Histone-fold"/>
    <property type="match status" value="2"/>
</dbReference>
<keyword evidence="4" id="KW-0539">Nucleus</keyword>
<comment type="subcellular location">
    <subcellularLocation>
        <location evidence="1">Nucleus</location>
    </subcellularLocation>
</comment>
<protein>
    <recommendedName>
        <fullName evidence="6">Transcription initiation factor TFIID subunit 13</fullName>
    </recommendedName>
</protein>
<keyword evidence="3" id="KW-0804">Transcription</keyword>
<dbReference type="PANTHER" id="PTHR11380">
    <property type="entry name" value="TRANSCRIPTION INITIATION FACTOR TFIID/SUPT3-RELATED"/>
    <property type="match status" value="1"/>
</dbReference>
<sequence length="147" mass="16600">MEPRARVGKNRGQQNFSDQELQLFLFAHGDVANSLEPTKKVLDEIITDFITELCFEAHRSASLAGRQKIKLDDVRFACRKNPLYLGKIQEMLDKKTEIDNTRKLIDSNDDKITKSAVRAMEEPLNDLDDDVDMDMGSKGKSVGKGAR</sequence>
<evidence type="ECO:0000256" key="4">
    <source>
        <dbReference type="ARBA" id="ARBA00023242"/>
    </source>
</evidence>
<proteinExistence type="inferred from homology"/>
<dbReference type="Proteomes" id="UP000235672">
    <property type="component" value="Unassembled WGS sequence"/>
</dbReference>
<gene>
    <name evidence="8" type="ORF">NA56DRAFT_697452</name>
</gene>
<feature type="region of interest" description="Disordered" evidence="7">
    <location>
        <begin position="117"/>
        <end position="147"/>
    </location>
</feature>
<name>A0A2J6QLW2_9HELO</name>
<dbReference type="InterPro" id="IPR003195">
    <property type="entry name" value="TFIID_TAF13"/>
</dbReference>
<evidence type="ECO:0000313" key="9">
    <source>
        <dbReference type="Proteomes" id="UP000235672"/>
    </source>
</evidence>
<dbReference type="STRING" id="1745343.A0A2J6QLW2"/>
<dbReference type="InterPro" id="IPR009072">
    <property type="entry name" value="Histone-fold"/>
</dbReference>
<evidence type="ECO:0000256" key="6">
    <source>
        <dbReference type="ARBA" id="ARBA00040136"/>
    </source>
</evidence>
<keyword evidence="2" id="KW-0805">Transcription regulation</keyword>
<evidence type="ECO:0000313" key="8">
    <source>
        <dbReference type="EMBL" id="PMD27273.1"/>
    </source>
</evidence>
<keyword evidence="8" id="KW-0396">Initiation factor</keyword>
<dbReference type="AlphaFoldDB" id="A0A2J6QLW2"/>
<dbReference type="OrthoDB" id="10266074at2759"/>
<evidence type="ECO:0000256" key="5">
    <source>
        <dbReference type="ARBA" id="ARBA00038392"/>
    </source>
</evidence>
<dbReference type="Pfam" id="PF02269">
    <property type="entry name" value="TFIID-18kDa"/>
    <property type="match status" value="1"/>
</dbReference>
<reference evidence="8 9" key="1">
    <citation type="submission" date="2016-05" db="EMBL/GenBank/DDBJ databases">
        <title>A degradative enzymes factory behind the ericoid mycorrhizal symbiosis.</title>
        <authorList>
            <consortium name="DOE Joint Genome Institute"/>
            <person name="Martino E."/>
            <person name="Morin E."/>
            <person name="Grelet G."/>
            <person name="Kuo A."/>
            <person name="Kohler A."/>
            <person name="Daghino S."/>
            <person name="Barry K."/>
            <person name="Choi C."/>
            <person name="Cichocki N."/>
            <person name="Clum A."/>
            <person name="Copeland A."/>
            <person name="Hainaut M."/>
            <person name="Haridas S."/>
            <person name="Labutti K."/>
            <person name="Lindquist E."/>
            <person name="Lipzen A."/>
            <person name="Khouja H.-R."/>
            <person name="Murat C."/>
            <person name="Ohm R."/>
            <person name="Olson A."/>
            <person name="Spatafora J."/>
            <person name="Veneault-Fourrey C."/>
            <person name="Henrissat B."/>
            <person name="Grigoriev I."/>
            <person name="Martin F."/>
            <person name="Perotto S."/>
        </authorList>
    </citation>
    <scope>NUCLEOTIDE SEQUENCE [LARGE SCALE GENOMIC DNA]</scope>
    <source>
        <strain evidence="8 9">UAMH 7357</strain>
    </source>
</reference>
<evidence type="ECO:0000256" key="3">
    <source>
        <dbReference type="ARBA" id="ARBA00023163"/>
    </source>
</evidence>
<feature type="compositionally biased region" description="Acidic residues" evidence="7">
    <location>
        <begin position="123"/>
        <end position="133"/>
    </location>
</feature>
<dbReference type="Gene3D" id="1.10.20.10">
    <property type="entry name" value="Histone, subunit A"/>
    <property type="match status" value="1"/>
</dbReference>
<evidence type="ECO:0000256" key="1">
    <source>
        <dbReference type="ARBA" id="ARBA00004123"/>
    </source>
</evidence>
<dbReference type="GO" id="GO:0046982">
    <property type="term" value="F:protein heterodimerization activity"/>
    <property type="evidence" value="ECO:0007669"/>
    <property type="project" value="InterPro"/>
</dbReference>